<accession>A0A1W6ZZB1</accession>
<evidence type="ECO:0000313" key="1">
    <source>
        <dbReference type="EMBL" id="ARQ02670.1"/>
    </source>
</evidence>
<reference evidence="1 2" key="1">
    <citation type="submission" date="2017-05" db="EMBL/GenBank/DDBJ databases">
        <title>Full genome sequence of Pseudorhodoplanes sinuspersici.</title>
        <authorList>
            <person name="Dastgheib S.M.M."/>
            <person name="Shavandi M."/>
            <person name="Tirandaz H."/>
        </authorList>
    </citation>
    <scope>NUCLEOTIDE SEQUENCE [LARGE SCALE GENOMIC DNA]</scope>
    <source>
        <strain evidence="1 2">RIPI110</strain>
    </source>
</reference>
<evidence type="ECO:0000313" key="2">
    <source>
        <dbReference type="Proteomes" id="UP000194137"/>
    </source>
</evidence>
<dbReference type="EMBL" id="CP021112">
    <property type="protein sequence ID" value="ARQ02670.1"/>
    <property type="molecule type" value="Genomic_DNA"/>
</dbReference>
<dbReference type="AlphaFoldDB" id="A0A1W6ZZB1"/>
<dbReference type="STRING" id="1235591.CAK95_00005"/>
<organism evidence="1 2">
    <name type="scientific">Pseudorhodoplanes sinuspersici</name>
    <dbReference type="NCBI Taxonomy" id="1235591"/>
    <lineage>
        <taxon>Bacteria</taxon>
        <taxon>Pseudomonadati</taxon>
        <taxon>Pseudomonadota</taxon>
        <taxon>Alphaproteobacteria</taxon>
        <taxon>Hyphomicrobiales</taxon>
        <taxon>Pseudorhodoplanes</taxon>
    </lineage>
</organism>
<proteinExistence type="predicted"/>
<name>A0A1W6ZZB1_9HYPH</name>
<dbReference type="Proteomes" id="UP000194137">
    <property type="component" value="Chromosome"/>
</dbReference>
<sequence>MQAVLAENRVQRAASTNTKAPSLLTGLLFDEAGERLTPTWSIKKGTRYRYVSTSLVKGGSKAHSTHRRIPAGNLESVVIERL</sequence>
<dbReference type="KEGG" id="psin:CAK95_00005"/>
<keyword evidence="2" id="KW-1185">Reference proteome</keyword>
<gene>
    <name evidence="1" type="ORF">CAK95_00005</name>
</gene>
<protein>
    <submittedName>
        <fullName evidence="1">Uncharacterized protein</fullName>
    </submittedName>
</protein>